<evidence type="ECO:0000256" key="1">
    <source>
        <dbReference type="ARBA" id="ARBA00022618"/>
    </source>
</evidence>
<keyword evidence="2 5" id="KW-0717">Septation</keyword>
<dbReference type="GO" id="GO:0000917">
    <property type="term" value="P:division septum assembly"/>
    <property type="evidence" value="ECO:0007669"/>
    <property type="project" value="UniProtKB-KW"/>
</dbReference>
<keyword evidence="3 5" id="KW-0131">Cell cycle</keyword>
<evidence type="ECO:0000313" key="8">
    <source>
        <dbReference type="Proteomes" id="UP000248606"/>
    </source>
</evidence>
<dbReference type="InterPro" id="IPR007561">
    <property type="entry name" value="Cell_div_SepF/SepF-rel"/>
</dbReference>
<keyword evidence="1 5" id="KW-0132">Cell division</keyword>
<dbReference type="AlphaFoldDB" id="A0A2W5IBK6"/>
<dbReference type="Pfam" id="PF04472">
    <property type="entry name" value="SepF"/>
    <property type="match status" value="1"/>
</dbReference>
<dbReference type="Gene3D" id="3.30.110.150">
    <property type="entry name" value="SepF-like protein"/>
    <property type="match status" value="1"/>
</dbReference>
<feature type="region of interest" description="Disordered" evidence="6">
    <location>
        <begin position="1"/>
        <end position="78"/>
    </location>
</feature>
<name>A0A2W5IBK6_9ACTN</name>
<evidence type="ECO:0000256" key="6">
    <source>
        <dbReference type="SAM" id="MobiDB-lite"/>
    </source>
</evidence>
<comment type="subcellular location">
    <subcellularLocation>
        <location evidence="5">Cytoplasm</location>
    </subcellularLocation>
    <text evidence="5">Localizes to the division site, in a FtsZ-dependent manner.</text>
</comment>
<evidence type="ECO:0000256" key="4">
    <source>
        <dbReference type="ARBA" id="ARBA00044936"/>
    </source>
</evidence>
<evidence type="ECO:0000256" key="5">
    <source>
        <dbReference type="HAMAP-Rule" id="MF_01197"/>
    </source>
</evidence>
<dbReference type="GO" id="GO:0043093">
    <property type="term" value="P:FtsZ-dependent cytokinesis"/>
    <property type="evidence" value="ECO:0007669"/>
    <property type="project" value="UniProtKB-UniRule"/>
</dbReference>
<proteinExistence type="inferred from homology"/>
<gene>
    <name evidence="5" type="primary">sepF</name>
    <name evidence="7" type="ORF">DI579_03075</name>
</gene>
<dbReference type="EMBL" id="QFOZ01000002">
    <property type="protein sequence ID" value="PZP89501.1"/>
    <property type="molecule type" value="Genomic_DNA"/>
</dbReference>
<dbReference type="PANTHER" id="PTHR35798:SF1">
    <property type="entry name" value="CELL DIVISION PROTEIN SEPF"/>
    <property type="match status" value="1"/>
</dbReference>
<accession>A0A2W5IBK6</accession>
<sequence>MASPTEQPDYAEDYVESEDFSDKYNDSYGYGDSYQDDYDASAHPGSTPLPPLDRGRYGDRRSGEDRYTSPRRSTQITTVSPKNYAEAELIGQRFREGNPVVMDLSKLDSDLGQRLVDFASGLVFALNGTVERIAKKVFLLSPAETTVDASERRRLEHNYGV</sequence>
<evidence type="ECO:0000313" key="7">
    <source>
        <dbReference type="EMBL" id="PZP89501.1"/>
    </source>
</evidence>
<dbReference type="InterPro" id="IPR023052">
    <property type="entry name" value="Cell_div_SepF"/>
</dbReference>
<reference evidence="7 8" key="1">
    <citation type="submission" date="2017-08" db="EMBL/GenBank/DDBJ databases">
        <title>Infants hospitalized years apart are colonized by the same room-sourced microbial strains.</title>
        <authorList>
            <person name="Brooks B."/>
            <person name="Olm M.R."/>
            <person name="Firek B.A."/>
            <person name="Baker R."/>
            <person name="Thomas B.C."/>
            <person name="Morowitz M.J."/>
            <person name="Banfield J.F."/>
        </authorList>
    </citation>
    <scope>NUCLEOTIDE SEQUENCE [LARGE SCALE GENOMIC DNA]</scope>
    <source>
        <strain evidence="7">S2_006_000_R1_57</strain>
    </source>
</reference>
<comment type="caution">
    <text evidence="7">The sequence shown here is derived from an EMBL/GenBank/DDBJ whole genome shotgun (WGS) entry which is preliminary data.</text>
</comment>
<feature type="compositionally biased region" description="Basic and acidic residues" evidence="6">
    <location>
        <begin position="53"/>
        <end position="68"/>
    </location>
</feature>
<dbReference type="PANTHER" id="PTHR35798">
    <property type="entry name" value="CELL DIVISION PROTEIN SEPF"/>
    <property type="match status" value="1"/>
</dbReference>
<evidence type="ECO:0000256" key="2">
    <source>
        <dbReference type="ARBA" id="ARBA00023210"/>
    </source>
</evidence>
<feature type="compositionally biased region" description="Acidic residues" evidence="6">
    <location>
        <begin position="9"/>
        <end position="19"/>
    </location>
</feature>
<comment type="subunit">
    <text evidence="5">Homodimer. Interacts with FtsZ.</text>
</comment>
<dbReference type="GO" id="GO:0005737">
    <property type="term" value="C:cytoplasm"/>
    <property type="evidence" value="ECO:0007669"/>
    <property type="project" value="UniProtKB-SubCell"/>
</dbReference>
<dbReference type="Proteomes" id="UP000248606">
    <property type="component" value="Unassembled WGS sequence"/>
</dbReference>
<organism evidence="7 8">
    <name type="scientific">Lawsonella clevelandensis</name>
    <dbReference type="NCBI Taxonomy" id="1528099"/>
    <lineage>
        <taxon>Bacteria</taxon>
        <taxon>Bacillati</taxon>
        <taxon>Actinomycetota</taxon>
        <taxon>Actinomycetes</taxon>
        <taxon>Mycobacteriales</taxon>
        <taxon>Lawsonellaceae</taxon>
        <taxon>Lawsonella</taxon>
    </lineage>
</organism>
<comment type="similarity">
    <text evidence="5">Belongs to the SepF family.</text>
</comment>
<protein>
    <recommendedName>
        <fullName evidence="5">Cell division protein SepF</fullName>
    </recommendedName>
</protein>
<dbReference type="HAMAP" id="MF_01197">
    <property type="entry name" value="SepF"/>
    <property type="match status" value="1"/>
</dbReference>
<evidence type="ECO:0000256" key="3">
    <source>
        <dbReference type="ARBA" id="ARBA00023306"/>
    </source>
</evidence>
<comment type="function">
    <text evidence="4 5">Cell division protein that is part of the divisome complex and is recruited early to the Z-ring. Probably stimulates Z-ring formation, perhaps through the cross-linking of FtsZ protofilaments. Its function overlaps with FtsA.</text>
</comment>
<dbReference type="InterPro" id="IPR038594">
    <property type="entry name" value="SepF-like_sf"/>
</dbReference>
<keyword evidence="5" id="KW-0963">Cytoplasm</keyword>